<evidence type="ECO:0000313" key="2">
    <source>
        <dbReference type="Proteomes" id="UP000013989"/>
    </source>
</evidence>
<sequence>MAYNHALYTLNKEKKRLEDKIEDIEDHVLYPTNTERMRRSMIKMFEEQLKSVNDGIKKLGESGNE</sequence>
<accession>A0A9W5QLS3</accession>
<dbReference type="EMBL" id="AHEJ01000013">
    <property type="protein sequence ID" value="EOP73995.1"/>
    <property type="molecule type" value="Genomic_DNA"/>
</dbReference>
<organism evidence="1 2">
    <name type="scientific">Bacillus cereus ISP2954</name>
    <dbReference type="NCBI Taxonomy" id="1053215"/>
    <lineage>
        <taxon>Bacteria</taxon>
        <taxon>Bacillati</taxon>
        <taxon>Bacillota</taxon>
        <taxon>Bacilli</taxon>
        <taxon>Bacillales</taxon>
        <taxon>Bacillaceae</taxon>
        <taxon>Bacillus</taxon>
        <taxon>Bacillus cereus group</taxon>
    </lineage>
</organism>
<gene>
    <name evidence="1" type="ORF">IGU_05758</name>
</gene>
<dbReference type="Proteomes" id="UP000013989">
    <property type="component" value="Unassembled WGS sequence"/>
</dbReference>
<dbReference type="AlphaFoldDB" id="A0A9W5QLS3"/>
<protein>
    <submittedName>
        <fullName evidence="1">Uncharacterized protein</fullName>
    </submittedName>
</protein>
<name>A0A9W5QLS3_BACCE</name>
<reference evidence="1 2" key="1">
    <citation type="submission" date="2012-12" db="EMBL/GenBank/DDBJ databases">
        <title>The Genome Sequence of Bacillus cereus ISP2954.</title>
        <authorList>
            <consortium name="The Broad Institute Genome Sequencing Platform"/>
            <consortium name="The Broad Institute Genome Sequencing Center for Infectious Disease"/>
            <person name="Feldgarden M."/>
            <person name="Van der Auwera G.A."/>
            <person name="Mahillon J."/>
            <person name="Duprez V."/>
            <person name="Timmery S."/>
            <person name="Mattelet C."/>
            <person name="Dierick K."/>
            <person name="Sun M."/>
            <person name="Yu Z."/>
            <person name="Zhu L."/>
            <person name="Hu X."/>
            <person name="Shank E.B."/>
            <person name="Swiecicka I."/>
            <person name="Hansen B.M."/>
            <person name="Andrup L."/>
            <person name="Walker B."/>
            <person name="Young S.K."/>
            <person name="Zeng Q."/>
            <person name="Gargeya S."/>
            <person name="Fitzgerald M."/>
            <person name="Haas B."/>
            <person name="Abouelleil A."/>
            <person name="Alvarado L."/>
            <person name="Arachchi H.M."/>
            <person name="Berlin A.M."/>
            <person name="Chapman S.B."/>
            <person name="Dewar J."/>
            <person name="Goldberg J."/>
            <person name="Griggs A."/>
            <person name="Gujja S."/>
            <person name="Hansen M."/>
            <person name="Howarth C."/>
            <person name="Imamovic A."/>
            <person name="Larimer J."/>
            <person name="McCowan C."/>
            <person name="Murphy C."/>
            <person name="Neiman D."/>
            <person name="Pearson M."/>
            <person name="Priest M."/>
            <person name="Roberts A."/>
            <person name="Saif S."/>
            <person name="Shea T."/>
            <person name="Sisk P."/>
            <person name="Sykes S."/>
            <person name="Wortman J."/>
            <person name="Nusbaum C."/>
            <person name="Birren B."/>
        </authorList>
    </citation>
    <scope>NUCLEOTIDE SEQUENCE [LARGE SCALE GENOMIC DNA]</scope>
    <source>
        <strain evidence="1 2">ISP2954</strain>
    </source>
</reference>
<proteinExistence type="predicted"/>
<dbReference type="RefSeq" id="WP_000323893.1">
    <property type="nucleotide sequence ID" value="NZ_KB976789.1"/>
</dbReference>
<evidence type="ECO:0000313" key="1">
    <source>
        <dbReference type="EMBL" id="EOP73995.1"/>
    </source>
</evidence>
<comment type="caution">
    <text evidence="1">The sequence shown here is derived from an EMBL/GenBank/DDBJ whole genome shotgun (WGS) entry which is preliminary data.</text>
</comment>